<dbReference type="Proteomes" id="UP001071777">
    <property type="component" value="Unassembled WGS sequence"/>
</dbReference>
<organism evidence="1 2">
    <name type="scientific">Cryptosporidium canis</name>
    <dbReference type="NCBI Taxonomy" id="195482"/>
    <lineage>
        <taxon>Eukaryota</taxon>
        <taxon>Sar</taxon>
        <taxon>Alveolata</taxon>
        <taxon>Apicomplexa</taxon>
        <taxon>Conoidasida</taxon>
        <taxon>Coccidia</taxon>
        <taxon>Eucoccidiorida</taxon>
        <taxon>Eimeriorina</taxon>
        <taxon>Cryptosporidiidae</taxon>
        <taxon>Cryptosporidium</taxon>
    </lineage>
</organism>
<sequence length="755" mass="85940">MDYLNEFLKLNELALERDGNLTGVLGGFLAVDTRDKNFHSLNNRFSGGFLLLSKSLHENGHDMNPEQQQRAVGSIRTRISNQDGSDSIKLCVCRDLNSVMGRSCFLGLLKHYGQFLGIDSKVEKCEDISQEVATFKMNYEYLVLESNLTPLSFRAVRDLLYILLLRQVRLHARIVFYVEDEQYGIDVGQRSRSLISYLVLDPKTDGDGGFETYSICNPTGFLTRLDLKDASIGKVAINEIIPNGSGNGTCSVVSRFDIYTDPNTVFPDDQKENACLNDETILHNKLNRSKCINMFPGTCFSLFVRWSLGLNDILYPSIPKLNPTSIEEGLIFLKIDVTRIKDPNLVSIIQGIKFLESLVSPNLKDSDVSMLNNYPHKSGIDFEQSELKVIALKFIRKLSKIWGYSIMDSFYLNKGEKEVDASLQDELEIHGSSNGRIDADYTDLLWGFIVGIGEESLAFKIVFHLLGELEKSCTQQLYENRFIPQIRKDNTTIFSKLVRIAIDIYKEGQCLGHKYENSSDHERANFREKHSQWESIKKKYFDDMSIFRFVLMEIGFECLIADMKMLIRGSEPLLDESSFDWHLNDLYLESKRFLEESDTSSLLKTNKELILRLKKLIPVCYISSILKTFNCSWDISKKLIRSTIKYYSNQDIQESHPTIFVAPIFNKTMIGQLISASSPNQIEISHSYSGGGDGKGAVILNRVDSIELPSLNSELKESIIKFNKLPVCIWRTLSDPDESVQMQSHYIIQIEKSLA</sequence>
<evidence type="ECO:0000313" key="1">
    <source>
        <dbReference type="EMBL" id="KAJ1614557.1"/>
    </source>
</evidence>
<protein>
    <submittedName>
        <fullName evidence="1">Uncharacterized protein</fullName>
    </submittedName>
</protein>
<comment type="caution">
    <text evidence="1">The sequence shown here is derived from an EMBL/GenBank/DDBJ whole genome shotgun (WGS) entry which is preliminary data.</text>
</comment>
<proteinExistence type="predicted"/>
<keyword evidence="2" id="KW-1185">Reference proteome</keyword>
<dbReference type="EMBL" id="JAPCXB010000019">
    <property type="protein sequence ID" value="KAJ1614557.1"/>
    <property type="molecule type" value="Genomic_DNA"/>
</dbReference>
<evidence type="ECO:0000313" key="2">
    <source>
        <dbReference type="Proteomes" id="UP001071777"/>
    </source>
</evidence>
<reference evidence="1" key="1">
    <citation type="submission" date="2022-10" db="EMBL/GenBank/DDBJ databases">
        <title>Adaptive evolution leads to modifications in subtelomeric GC content in a zoonotic Cryptosporidium species.</title>
        <authorList>
            <person name="Li J."/>
            <person name="Feng Y."/>
            <person name="Xiao L."/>
        </authorList>
    </citation>
    <scope>NUCLEOTIDE SEQUENCE</scope>
    <source>
        <strain evidence="1">25894</strain>
    </source>
</reference>
<gene>
    <name evidence="1" type="ORF">OJ252_557</name>
</gene>
<name>A0ABQ8PAS4_9CRYT</name>
<accession>A0ABQ8PAS4</accession>